<dbReference type="PANTHER" id="PTHR43884">
    <property type="entry name" value="ACYL-COA DEHYDROGENASE"/>
    <property type="match status" value="1"/>
</dbReference>
<dbReference type="PANTHER" id="PTHR43884:SF20">
    <property type="entry name" value="ACYL-COA DEHYDROGENASE FADE28"/>
    <property type="match status" value="1"/>
</dbReference>
<dbReference type="GO" id="GO:0050660">
    <property type="term" value="F:flavin adenine dinucleotide binding"/>
    <property type="evidence" value="ECO:0007669"/>
    <property type="project" value="InterPro"/>
</dbReference>
<proteinExistence type="predicted"/>
<dbReference type="OrthoDB" id="2986495at2"/>
<dbReference type="SUPFAM" id="SSF47203">
    <property type="entry name" value="Acyl-CoA dehydrogenase C-terminal domain-like"/>
    <property type="match status" value="1"/>
</dbReference>
<keyword evidence="1" id="KW-0285">Flavoprotein</keyword>
<dbReference type="Gene3D" id="1.20.140.10">
    <property type="entry name" value="Butyryl-CoA Dehydrogenase, subunit A, domain 3"/>
    <property type="match status" value="1"/>
</dbReference>
<protein>
    <submittedName>
        <fullName evidence="4">Alkylation response protein AidB-like acyl-CoA dehydrogenase</fullName>
    </submittedName>
</protein>
<dbReference type="Gene3D" id="1.10.540.10">
    <property type="entry name" value="Acyl-CoA dehydrogenase/oxidase, N-terminal domain"/>
    <property type="match status" value="1"/>
</dbReference>
<dbReference type="Gene3D" id="2.40.110.10">
    <property type="entry name" value="Butyryl-CoA Dehydrogenase, subunit A, domain 2"/>
    <property type="match status" value="1"/>
</dbReference>
<gene>
    <name evidence="4" type="ORF">EV378_0367</name>
</gene>
<organism evidence="4 5">
    <name type="scientific">Pseudonocardia endophytica</name>
    <dbReference type="NCBI Taxonomy" id="401976"/>
    <lineage>
        <taxon>Bacteria</taxon>
        <taxon>Bacillati</taxon>
        <taxon>Actinomycetota</taxon>
        <taxon>Actinomycetes</taxon>
        <taxon>Pseudonocardiales</taxon>
        <taxon>Pseudonocardiaceae</taxon>
        <taxon>Pseudonocardia</taxon>
    </lineage>
</organism>
<dbReference type="AlphaFoldDB" id="A0A4R1HTF3"/>
<name>A0A4R1HTF3_PSEEN</name>
<dbReference type="EMBL" id="SMFZ01000001">
    <property type="protein sequence ID" value="TCK24593.1"/>
    <property type="molecule type" value="Genomic_DNA"/>
</dbReference>
<dbReference type="InterPro" id="IPR046373">
    <property type="entry name" value="Acyl-CoA_Oxase/DH_mid-dom_sf"/>
</dbReference>
<comment type="caution">
    <text evidence="4">The sequence shown here is derived from an EMBL/GenBank/DDBJ whole genome shotgun (WGS) entry which is preliminary data.</text>
</comment>
<keyword evidence="2" id="KW-0274">FAD</keyword>
<dbReference type="InterPro" id="IPR037069">
    <property type="entry name" value="AcylCoA_DH/ox_N_sf"/>
</dbReference>
<evidence type="ECO:0000313" key="4">
    <source>
        <dbReference type="EMBL" id="TCK24593.1"/>
    </source>
</evidence>
<keyword evidence="3" id="KW-0560">Oxidoreductase</keyword>
<dbReference type="RefSeq" id="WP_132421022.1">
    <property type="nucleotide sequence ID" value="NZ_SMFZ01000001.1"/>
</dbReference>
<evidence type="ECO:0000256" key="1">
    <source>
        <dbReference type="ARBA" id="ARBA00022630"/>
    </source>
</evidence>
<dbReference type="GO" id="GO:0003995">
    <property type="term" value="F:acyl-CoA dehydrogenase activity"/>
    <property type="evidence" value="ECO:0007669"/>
    <property type="project" value="TreeGrafter"/>
</dbReference>
<dbReference type="InterPro" id="IPR036250">
    <property type="entry name" value="AcylCo_DH-like_C"/>
</dbReference>
<evidence type="ECO:0000313" key="5">
    <source>
        <dbReference type="Proteomes" id="UP000295560"/>
    </source>
</evidence>
<dbReference type="Proteomes" id="UP000295560">
    <property type="component" value="Unassembled WGS sequence"/>
</dbReference>
<accession>A0A4R1HTF3</accession>
<keyword evidence="5" id="KW-1185">Reference proteome</keyword>
<sequence>MSAAARPDGFDGDAAFTNELLDKLVDELVTRPLADRERPDGWALGLFRQSGGPGLLIPRSAGGLGLTCREAVRVHAAVAAVAPSVAVATMMHHLAVVSLVEHIGTRHGEDAPAWALVRAIATRRYLVGSASSEARTGPGALVPRATAQRTADGYVLGGSKKPCSLSRSMDLLTCTVVVRSDGPDDGTVGLAVVPASMPGIRVEPFWGSPVLAGAESDEIVLDDVAVPRAMVLAGGPVTHAMDELGLRAWSWFEVLAAATYLGVAAGLVRRAAAGPDSRGAGDLVADLFACRAAVDRAADEFDRGQTGNDGLAVALLARTAVETRAPDIAARAVALLGGGTFATDPDPQYLLSVTRALAFHPPHRARSAPALAGWFTGAEFDADVF</sequence>
<evidence type="ECO:0000256" key="2">
    <source>
        <dbReference type="ARBA" id="ARBA00022827"/>
    </source>
</evidence>
<evidence type="ECO:0000256" key="3">
    <source>
        <dbReference type="ARBA" id="ARBA00023002"/>
    </source>
</evidence>
<dbReference type="InterPro" id="IPR009100">
    <property type="entry name" value="AcylCoA_DH/oxidase_NM_dom_sf"/>
</dbReference>
<reference evidence="4 5" key="1">
    <citation type="submission" date="2019-03" db="EMBL/GenBank/DDBJ databases">
        <title>Sequencing the genomes of 1000 actinobacteria strains.</title>
        <authorList>
            <person name="Klenk H.-P."/>
        </authorList>
    </citation>
    <scope>NUCLEOTIDE SEQUENCE [LARGE SCALE GENOMIC DNA]</scope>
    <source>
        <strain evidence="4 5">DSM 44969</strain>
    </source>
</reference>
<dbReference type="SUPFAM" id="SSF56645">
    <property type="entry name" value="Acyl-CoA dehydrogenase NM domain-like"/>
    <property type="match status" value="1"/>
</dbReference>